<dbReference type="Proteomes" id="UP000887565">
    <property type="component" value="Unplaced"/>
</dbReference>
<keyword evidence="2" id="KW-0285">Flavoprotein</keyword>
<evidence type="ECO:0000256" key="3">
    <source>
        <dbReference type="ARBA" id="ARBA00022827"/>
    </source>
</evidence>
<dbReference type="GO" id="GO:0016491">
    <property type="term" value="F:oxidoreductase activity"/>
    <property type="evidence" value="ECO:0007669"/>
    <property type="project" value="UniProtKB-KW"/>
</dbReference>
<organism evidence="6 7">
    <name type="scientific">Romanomermis culicivorax</name>
    <name type="common">Nematode worm</name>
    <dbReference type="NCBI Taxonomy" id="13658"/>
    <lineage>
        <taxon>Eukaryota</taxon>
        <taxon>Metazoa</taxon>
        <taxon>Ecdysozoa</taxon>
        <taxon>Nematoda</taxon>
        <taxon>Enoplea</taxon>
        <taxon>Dorylaimia</taxon>
        <taxon>Mermithida</taxon>
        <taxon>Mermithoidea</taxon>
        <taxon>Mermithidae</taxon>
        <taxon>Romanomermis</taxon>
    </lineage>
</organism>
<reference evidence="7" key="1">
    <citation type="submission" date="2022-11" db="UniProtKB">
        <authorList>
            <consortium name="WormBaseParasite"/>
        </authorList>
    </citation>
    <scope>IDENTIFICATION</scope>
</reference>
<evidence type="ECO:0000256" key="4">
    <source>
        <dbReference type="ARBA" id="ARBA00023002"/>
    </source>
</evidence>
<proteinExistence type="predicted"/>
<dbReference type="AlphaFoldDB" id="A0A915J3I1"/>
<keyword evidence="3" id="KW-0274">FAD</keyword>
<dbReference type="PANTHER" id="PTHR43400">
    <property type="entry name" value="FUMARATE REDUCTASE"/>
    <property type="match status" value="1"/>
</dbReference>
<dbReference type="InterPro" id="IPR036188">
    <property type="entry name" value="FAD/NAD-bd_sf"/>
</dbReference>
<dbReference type="InterPro" id="IPR003953">
    <property type="entry name" value="FAD-dep_OxRdtase_2_FAD-bd"/>
</dbReference>
<name>A0A915J3I1_ROMCU</name>
<feature type="domain" description="FAD-dependent oxidoreductase 2 FAD-binding" evidence="5">
    <location>
        <begin position="28"/>
        <end position="79"/>
    </location>
</feature>
<evidence type="ECO:0000313" key="7">
    <source>
        <dbReference type="WBParaSite" id="nRc.2.0.1.t20684-RA"/>
    </source>
</evidence>
<dbReference type="Gene3D" id="3.50.50.60">
    <property type="entry name" value="FAD/NAD(P)-binding domain"/>
    <property type="match status" value="1"/>
</dbReference>
<dbReference type="SUPFAM" id="SSF51905">
    <property type="entry name" value="FAD/NAD(P)-binding domain"/>
    <property type="match status" value="1"/>
</dbReference>
<keyword evidence="6" id="KW-1185">Reference proteome</keyword>
<dbReference type="WBParaSite" id="nRc.2.0.1.t20684-RA">
    <property type="protein sequence ID" value="nRc.2.0.1.t20684-RA"/>
    <property type="gene ID" value="nRc.2.0.1.g20684"/>
</dbReference>
<accession>A0A915J3I1</accession>
<dbReference type="Pfam" id="PF00890">
    <property type="entry name" value="FAD_binding_2"/>
    <property type="match status" value="1"/>
</dbReference>
<sequence length="176" mass="19204">MFVIFLINAETEIMIRSPSNQTFKNKNIVIIGGGLAGLSAAIEIAKYKGSATVIESQKYTGGNSAKGVSGLNGCMTSAQRKVAFQNNCEYKTMKYGISFACVTSLKPRLLLTEPYLDSKQKFLADTLKAGRNENDEKLANIMVQKSDDAFKFLSEIGVELDEVNIGGGHSVPRTHW</sequence>
<dbReference type="InterPro" id="IPR050315">
    <property type="entry name" value="FAD-oxidoreductase_2"/>
</dbReference>
<keyword evidence="4" id="KW-0560">Oxidoreductase</keyword>
<comment type="cofactor">
    <cofactor evidence="1">
        <name>FAD</name>
        <dbReference type="ChEBI" id="CHEBI:57692"/>
    </cofactor>
</comment>
<protein>
    <submittedName>
        <fullName evidence="7">FAD-dependent oxidoreductase 2 FAD binding domain-containing protein</fullName>
    </submittedName>
</protein>
<dbReference type="PANTHER" id="PTHR43400:SF7">
    <property type="entry name" value="FAD-DEPENDENT OXIDOREDUCTASE 2 FAD BINDING DOMAIN-CONTAINING PROTEIN"/>
    <property type="match status" value="1"/>
</dbReference>
<evidence type="ECO:0000256" key="1">
    <source>
        <dbReference type="ARBA" id="ARBA00001974"/>
    </source>
</evidence>
<evidence type="ECO:0000259" key="5">
    <source>
        <dbReference type="Pfam" id="PF00890"/>
    </source>
</evidence>
<evidence type="ECO:0000256" key="2">
    <source>
        <dbReference type="ARBA" id="ARBA00022630"/>
    </source>
</evidence>
<dbReference type="OMA" id="DRENDHV"/>
<evidence type="ECO:0000313" key="6">
    <source>
        <dbReference type="Proteomes" id="UP000887565"/>
    </source>
</evidence>